<accession>A0A931CHA9</accession>
<keyword evidence="1" id="KW-0812">Transmembrane</keyword>
<name>A0A931CHA9_9ACTN</name>
<keyword evidence="1" id="KW-1133">Transmembrane helix</keyword>
<feature type="transmembrane region" description="Helical" evidence="1">
    <location>
        <begin position="12"/>
        <end position="35"/>
    </location>
</feature>
<comment type="caution">
    <text evidence="2">The sequence shown here is derived from an EMBL/GenBank/DDBJ whole genome shotgun (WGS) entry which is preliminary data.</text>
</comment>
<protein>
    <submittedName>
        <fullName evidence="2">Uncharacterized protein</fullName>
    </submittedName>
</protein>
<dbReference type="EMBL" id="JADQTO010000026">
    <property type="protein sequence ID" value="MBG0567263.1"/>
    <property type="molecule type" value="Genomic_DNA"/>
</dbReference>
<reference evidence="2" key="1">
    <citation type="submission" date="2020-11" db="EMBL/GenBank/DDBJ databases">
        <title>Isolation and identification of active actinomycetes.</title>
        <authorList>
            <person name="Sun X."/>
        </authorList>
    </citation>
    <scope>NUCLEOTIDE SEQUENCE</scope>
    <source>
        <strain evidence="2">NEAU-A11</strain>
    </source>
</reference>
<feature type="transmembrane region" description="Helical" evidence="1">
    <location>
        <begin position="117"/>
        <end position="138"/>
    </location>
</feature>
<sequence length="185" mass="19759">MDLQARADRRFRIVLIVFGLLIPLALAAGFLAAGPGREPRTWLIVLAVLIGLIALCGLGLTLMVRAVRRRTGTMVSPLWGADRKTRAQVGQAIKNQEKPDGEIGRLALAEAQRGVKLAPIVLPLATLAAVFPLINVGLLLGDGDASPGRVAVHAVQAAGFAGLAIYHAILRRRSRAYLNRFQGYA</sequence>
<dbReference type="AlphaFoldDB" id="A0A931CHA9"/>
<organism evidence="2 3">
    <name type="scientific">Actinoplanes aureus</name>
    <dbReference type="NCBI Taxonomy" id="2792083"/>
    <lineage>
        <taxon>Bacteria</taxon>
        <taxon>Bacillati</taxon>
        <taxon>Actinomycetota</taxon>
        <taxon>Actinomycetes</taxon>
        <taxon>Micromonosporales</taxon>
        <taxon>Micromonosporaceae</taxon>
        <taxon>Actinoplanes</taxon>
    </lineage>
</organism>
<keyword evidence="1" id="KW-0472">Membrane</keyword>
<dbReference type="RefSeq" id="WP_196419040.1">
    <property type="nucleotide sequence ID" value="NZ_JADQTO010000026.1"/>
</dbReference>
<feature type="transmembrane region" description="Helical" evidence="1">
    <location>
        <begin position="41"/>
        <end position="64"/>
    </location>
</feature>
<proteinExistence type="predicted"/>
<feature type="transmembrane region" description="Helical" evidence="1">
    <location>
        <begin position="150"/>
        <end position="170"/>
    </location>
</feature>
<gene>
    <name evidence="2" type="ORF">I4J89_38025</name>
</gene>
<keyword evidence="3" id="KW-1185">Reference proteome</keyword>
<evidence type="ECO:0000313" key="3">
    <source>
        <dbReference type="Proteomes" id="UP000598146"/>
    </source>
</evidence>
<evidence type="ECO:0000313" key="2">
    <source>
        <dbReference type="EMBL" id="MBG0567263.1"/>
    </source>
</evidence>
<dbReference type="Proteomes" id="UP000598146">
    <property type="component" value="Unassembled WGS sequence"/>
</dbReference>
<evidence type="ECO:0000256" key="1">
    <source>
        <dbReference type="SAM" id="Phobius"/>
    </source>
</evidence>